<reference evidence="15" key="1">
    <citation type="submission" date="2013-03" db="EMBL/GenBank/DDBJ databases">
        <title>The Genome Sequence of Anopheles minimus MINIMUS1.</title>
        <authorList>
            <consortium name="The Broad Institute Genomics Platform"/>
            <person name="Neafsey D.E."/>
            <person name="Walton C."/>
            <person name="Walker B."/>
            <person name="Young S.K."/>
            <person name="Zeng Q."/>
            <person name="Gargeya S."/>
            <person name="Fitzgerald M."/>
            <person name="Haas B."/>
            <person name="Abouelleil A."/>
            <person name="Allen A.W."/>
            <person name="Alvarado L."/>
            <person name="Arachchi H.M."/>
            <person name="Berlin A.M."/>
            <person name="Chapman S.B."/>
            <person name="Gainer-Dewar J."/>
            <person name="Goldberg J."/>
            <person name="Griggs A."/>
            <person name="Gujja S."/>
            <person name="Hansen M."/>
            <person name="Howarth C."/>
            <person name="Imamovic A."/>
            <person name="Ireland A."/>
            <person name="Larimer J."/>
            <person name="McCowan C."/>
            <person name="Murphy C."/>
            <person name="Pearson M."/>
            <person name="Poon T.W."/>
            <person name="Priest M."/>
            <person name="Roberts A."/>
            <person name="Saif S."/>
            <person name="Shea T."/>
            <person name="Sisk P."/>
            <person name="Sykes S."/>
            <person name="Wortman J."/>
            <person name="Nusbaum C."/>
            <person name="Birren B."/>
        </authorList>
    </citation>
    <scope>NUCLEOTIDE SEQUENCE [LARGE SCALE GENOMIC DNA]</scope>
    <source>
        <strain evidence="15">MINIMUS1</strain>
    </source>
</reference>
<dbReference type="EnsemblMetazoa" id="AMIN003107-RA">
    <property type="protein sequence ID" value="AMIN003107-PA"/>
    <property type="gene ID" value="AMIN003107"/>
</dbReference>
<comment type="subcellular location">
    <subcellularLocation>
        <location evidence="3">Cell membrane</location>
    </subcellularLocation>
    <subcellularLocation>
        <location evidence="2">Endomembrane system</location>
        <topology evidence="2">Peripheral membrane protein</topology>
    </subcellularLocation>
    <subcellularLocation>
        <location evidence="1">Endoplasmic reticulum membrane</location>
        <topology evidence="1">Single-pass type IV membrane protein</topology>
    </subcellularLocation>
</comment>
<dbReference type="VEuPathDB" id="VectorBase:AMIN003107"/>
<keyword evidence="8" id="KW-0677">Repeat</keyword>
<feature type="compositionally biased region" description="Polar residues" evidence="12">
    <location>
        <begin position="187"/>
        <end position="201"/>
    </location>
</feature>
<evidence type="ECO:0000256" key="2">
    <source>
        <dbReference type="ARBA" id="ARBA00004184"/>
    </source>
</evidence>
<dbReference type="Proteomes" id="UP000075920">
    <property type="component" value="Unassembled WGS sequence"/>
</dbReference>
<evidence type="ECO:0000256" key="13">
    <source>
        <dbReference type="SAM" id="Phobius"/>
    </source>
</evidence>
<reference evidence="14" key="2">
    <citation type="submission" date="2020-05" db="UniProtKB">
        <authorList>
            <consortium name="EnsemblMetazoa"/>
        </authorList>
    </citation>
    <scope>IDENTIFICATION</scope>
    <source>
        <strain evidence="14">MINIMUS1</strain>
    </source>
</reference>
<dbReference type="Gene3D" id="2.20.110.10">
    <property type="entry name" value="Histone H3 K4-specific methyltransferase SET7/9 N-terminal domain"/>
    <property type="match status" value="3"/>
</dbReference>
<protein>
    <recommendedName>
        <fullName evidence="16">Junctophilin</fullName>
    </recommendedName>
</protein>
<evidence type="ECO:0000256" key="9">
    <source>
        <dbReference type="ARBA" id="ARBA00022824"/>
    </source>
</evidence>
<organism evidence="14 15">
    <name type="scientific">Anopheles minimus</name>
    <dbReference type="NCBI Taxonomy" id="112268"/>
    <lineage>
        <taxon>Eukaryota</taxon>
        <taxon>Metazoa</taxon>
        <taxon>Ecdysozoa</taxon>
        <taxon>Arthropoda</taxon>
        <taxon>Hexapoda</taxon>
        <taxon>Insecta</taxon>
        <taxon>Pterygota</taxon>
        <taxon>Neoptera</taxon>
        <taxon>Endopterygota</taxon>
        <taxon>Diptera</taxon>
        <taxon>Nematocera</taxon>
        <taxon>Culicoidea</taxon>
        <taxon>Culicidae</taxon>
        <taxon>Anophelinae</taxon>
        <taxon>Anopheles</taxon>
    </lineage>
</organism>
<keyword evidence="9" id="KW-0256">Endoplasmic reticulum</keyword>
<evidence type="ECO:0000256" key="5">
    <source>
        <dbReference type="ARBA" id="ARBA00022475"/>
    </source>
</evidence>
<dbReference type="PANTHER" id="PTHR23085">
    <property type="entry name" value="GH28348P"/>
    <property type="match status" value="1"/>
</dbReference>
<comment type="similarity">
    <text evidence="4">Belongs to the junctophilin family.</text>
</comment>
<keyword evidence="10 13" id="KW-1133">Transmembrane helix</keyword>
<keyword evidence="5" id="KW-1003">Cell membrane</keyword>
<evidence type="ECO:0000256" key="4">
    <source>
        <dbReference type="ARBA" id="ARBA00008599"/>
    </source>
</evidence>
<evidence type="ECO:0008006" key="16">
    <source>
        <dbReference type="Google" id="ProtNLM"/>
    </source>
</evidence>
<evidence type="ECO:0000313" key="15">
    <source>
        <dbReference type="Proteomes" id="UP000075920"/>
    </source>
</evidence>
<evidence type="ECO:0000256" key="3">
    <source>
        <dbReference type="ARBA" id="ARBA00004236"/>
    </source>
</evidence>
<keyword evidence="11 13" id="KW-0472">Membrane</keyword>
<evidence type="ECO:0000256" key="12">
    <source>
        <dbReference type="SAM" id="MobiDB-lite"/>
    </source>
</evidence>
<dbReference type="GO" id="GO:0030314">
    <property type="term" value="C:junctional membrane complex"/>
    <property type="evidence" value="ECO:0007669"/>
    <property type="project" value="InterPro"/>
</dbReference>
<evidence type="ECO:0000256" key="10">
    <source>
        <dbReference type="ARBA" id="ARBA00022989"/>
    </source>
</evidence>
<dbReference type="GO" id="GO:0005886">
    <property type="term" value="C:plasma membrane"/>
    <property type="evidence" value="ECO:0007669"/>
    <property type="project" value="UniProtKB-SubCell"/>
</dbReference>
<feature type="compositionally biased region" description="Polar residues" evidence="12">
    <location>
        <begin position="539"/>
        <end position="557"/>
    </location>
</feature>
<dbReference type="FunFam" id="2.20.110.10:FF:000001">
    <property type="entry name" value="Junctophilin"/>
    <property type="match status" value="1"/>
</dbReference>
<feature type="region of interest" description="Disordered" evidence="12">
    <location>
        <begin position="519"/>
        <end position="603"/>
    </location>
</feature>
<dbReference type="GO" id="GO:0005789">
    <property type="term" value="C:endoplasmic reticulum membrane"/>
    <property type="evidence" value="ECO:0007669"/>
    <property type="project" value="UniProtKB-SubCell"/>
</dbReference>
<accession>A0A182VYF7</accession>
<keyword evidence="6" id="KW-0597">Phosphoprotein</keyword>
<dbReference type="FunFam" id="2.20.110.10:FF:000013">
    <property type="entry name" value="Putative Junctophilin-1"/>
    <property type="match status" value="1"/>
</dbReference>
<feature type="region of interest" description="Disordered" evidence="12">
    <location>
        <begin position="716"/>
        <end position="747"/>
    </location>
</feature>
<feature type="compositionally biased region" description="Polar residues" evidence="12">
    <location>
        <begin position="267"/>
        <end position="291"/>
    </location>
</feature>
<keyword evidence="7 13" id="KW-0812">Transmembrane</keyword>
<feature type="compositionally biased region" description="Basic and acidic residues" evidence="12">
    <location>
        <begin position="205"/>
        <end position="215"/>
    </location>
</feature>
<name>A0A182VYF7_9DIPT</name>
<feature type="transmembrane region" description="Helical" evidence="13">
    <location>
        <begin position="989"/>
        <end position="1008"/>
    </location>
</feature>
<proteinExistence type="inferred from homology"/>
<evidence type="ECO:0000256" key="1">
    <source>
        <dbReference type="ARBA" id="ARBA00004163"/>
    </source>
</evidence>
<dbReference type="AlphaFoldDB" id="A0A182VYF7"/>
<dbReference type="InterPro" id="IPR017191">
    <property type="entry name" value="Junctophilin"/>
</dbReference>
<evidence type="ECO:0000256" key="8">
    <source>
        <dbReference type="ARBA" id="ARBA00022737"/>
    </source>
</evidence>
<dbReference type="Pfam" id="PF02493">
    <property type="entry name" value="MORN"/>
    <property type="match status" value="8"/>
</dbReference>
<dbReference type="SMART" id="SM00698">
    <property type="entry name" value="MORN"/>
    <property type="match status" value="6"/>
</dbReference>
<feature type="region of interest" description="Disordered" evidence="12">
    <location>
        <begin position="187"/>
        <end position="215"/>
    </location>
</feature>
<feature type="region of interest" description="Disordered" evidence="12">
    <location>
        <begin position="854"/>
        <end position="880"/>
    </location>
</feature>
<feature type="compositionally biased region" description="Polar residues" evidence="12">
    <location>
        <begin position="653"/>
        <end position="666"/>
    </location>
</feature>
<dbReference type="SUPFAM" id="SSF82185">
    <property type="entry name" value="Histone H3 K4-specific methyltransferase SET7/9 N-terminal domain"/>
    <property type="match status" value="2"/>
</dbReference>
<sequence>MSHTAAMQAGGSSAAAAARADSTHISGGRYDFEDGGTFCGGWDDNKAHGHGVCTGPKNKGAYSGAWHYGFEVSGIYCWPSGSTYEGHWQNGKRHGLGIEVRGRWVYRGEWTQGFKGRYGVRQSVSSTAKYEGTWANGLQDGYGSETYADGGSYQGQWQRGMRHGYGVRTSAPFGMAARFRPKSVRVSMTSLRSTDGGNQAPTPDPGEKRNHRIDDARGGFVLKAKSDETPVRRNSLVEKTKKGLLSGLKIRKQKSTGDLEKRGTGTGSIRSTASTASWLSTESSQSGMTNKTMHTDSNASFIVEDEQLDASVVETYMGEWKNDKRCGYGISERSDGLKYEGEWYANKKYGYGVTTFKDGTKEEGKYKNNVLITSQKKKHLFLIRSAKFRERIDAAVDSAQRSSKYALQKADIAISRTATARGKAELADAAADEARAESDLAIRIARDFAPDFNPSLLERFDRLRRNRGYPLPDSVKMNEMPGRGGAEEYGGHQLHNHANKKEQELANMKNALNSPFGMGGGHGGAANQRLSNYYDPKGPNTNSSNIGGPNGPMQQPSMGHYGSPMGASHDLAGPSVGSRLMDDGLQSMYGRQPPGPSSQQYGAGGGVASANYYGAGASSKPASGGMLSNAKFSYEQSSLPSRDDPALGGVTSPRRTSTMQPASSSMYGEPAKQMNSRPAPSLGAIGSQSSIDYFDHYKRPPSRDGSVDRYTRAASKLGGAGVSSRQPSVEKTGPGYMTNSGGVDGGEVTERIGTLRRGSQMMSGPATTNGSIPVNTGMGNGSVRPGSRATTPLHQLHSTDMGQQSQQPFEDVLLRQRTLGQDIIPSLTQPKRTESLYLSKPAINSVPMGGGGGGGGGFGGGGGGGGMRSRGGGGGGGGGGNGMAAFSREPKWQQEVDDEDLMYSPALLARRASESWIEFPPVERKKSLPDVQQLPFSTGAMSREEVSILGSARREEVRRLRDEQERLRVNPLLYLVSPQVRDWFSRQQLVMLVLIVNIALAILFFKILT</sequence>
<feature type="region of interest" description="Disordered" evidence="12">
    <location>
        <begin position="247"/>
        <end position="291"/>
    </location>
</feature>
<dbReference type="FunFam" id="2.20.110.10:FF:000003">
    <property type="entry name" value="Junctophilin"/>
    <property type="match status" value="1"/>
</dbReference>
<dbReference type="InterPro" id="IPR003409">
    <property type="entry name" value="MORN"/>
</dbReference>
<dbReference type="PANTHER" id="PTHR23085:SF16">
    <property type="entry name" value="GH28348P"/>
    <property type="match status" value="1"/>
</dbReference>
<evidence type="ECO:0000313" key="14">
    <source>
        <dbReference type="EnsemblMetazoa" id="AMIN003107-PA"/>
    </source>
</evidence>
<feature type="region of interest" description="Disordered" evidence="12">
    <location>
        <begin position="635"/>
        <end position="684"/>
    </location>
</feature>
<evidence type="ECO:0000256" key="11">
    <source>
        <dbReference type="ARBA" id="ARBA00023136"/>
    </source>
</evidence>
<evidence type="ECO:0000256" key="6">
    <source>
        <dbReference type="ARBA" id="ARBA00022553"/>
    </source>
</evidence>
<dbReference type="STRING" id="112268.A0A182VYF7"/>
<keyword evidence="15" id="KW-1185">Reference proteome</keyword>
<evidence type="ECO:0000256" key="7">
    <source>
        <dbReference type="ARBA" id="ARBA00022692"/>
    </source>
</evidence>